<evidence type="ECO:0000313" key="15">
    <source>
        <dbReference type="EMBL" id="CAF4255198.1"/>
    </source>
</evidence>
<sequence>MFRLQQSTKTSPNICSSLQKIHSTPMRLWISNIPYYWSTIELEKIFSTFGRVYDIEIPLKNGQSRGYGFVTFEKQSDAIQAIQSMDGQIINGRSMQVYQAHVKQKSLLKSYFLIQSFDRSLFGRCYCCKSNSINRINYAEGHQYQ</sequence>
<dbReference type="EMBL" id="CAJOBE010002005">
    <property type="protein sequence ID" value="CAF3791760.1"/>
    <property type="molecule type" value="Genomic_DNA"/>
</dbReference>
<dbReference type="CDD" id="cd00590">
    <property type="entry name" value="RRM_SF"/>
    <property type="match status" value="1"/>
</dbReference>
<dbReference type="GO" id="GO:0005737">
    <property type="term" value="C:cytoplasm"/>
    <property type="evidence" value="ECO:0007669"/>
    <property type="project" value="TreeGrafter"/>
</dbReference>
<dbReference type="SMART" id="SM00360">
    <property type="entry name" value="RRM"/>
    <property type="match status" value="1"/>
</dbReference>
<evidence type="ECO:0000259" key="5">
    <source>
        <dbReference type="PROSITE" id="PS50102"/>
    </source>
</evidence>
<evidence type="ECO:0000313" key="12">
    <source>
        <dbReference type="EMBL" id="CAF0835721.1"/>
    </source>
</evidence>
<dbReference type="PROSITE" id="PS50102">
    <property type="entry name" value="RRM"/>
    <property type="match status" value="1"/>
</dbReference>
<evidence type="ECO:0000313" key="10">
    <source>
        <dbReference type="EMBL" id="CAF0834776.1"/>
    </source>
</evidence>
<dbReference type="EMBL" id="CAJNOL010000090">
    <property type="protein sequence ID" value="CAF0835721.1"/>
    <property type="molecule type" value="Genomic_DNA"/>
</dbReference>
<dbReference type="EMBL" id="CAJNOH010000020">
    <property type="protein sequence ID" value="CAF0766582.1"/>
    <property type="molecule type" value="Genomic_DNA"/>
</dbReference>
<evidence type="ECO:0000313" key="14">
    <source>
        <dbReference type="EMBL" id="CAF3791760.1"/>
    </source>
</evidence>
<evidence type="ECO:0000256" key="1">
    <source>
        <dbReference type="ARBA" id="ARBA00004123"/>
    </source>
</evidence>
<evidence type="ECO:0000313" key="16">
    <source>
        <dbReference type="Proteomes" id="UP000663870"/>
    </source>
</evidence>
<evidence type="ECO:0000256" key="4">
    <source>
        <dbReference type="PROSITE-ProRule" id="PRU00176"/>
    </source>
</evidence>
<evidence type="ECO:0000313" key="8">
    <source>
        <dbReference type="EMBL" id="CAF0807240.1"/>
    </source>
</evidence>
<dbReference type="EMBL" id="CAJNOO010000109">
    <property type="protein sequence ID" value="CAF0807240.1"/>
    <property type="molecule type" value="Genomic_DNA"/>
</dbReference>
<dbReference type="Proteomes" id="UP000663874">
    <property type="component" value="Unassembled WGS sequence"/>
</dbReference>
<dbReference type="GO" id="GO:0007399">
    <property type="term" value="P:nervous system development"/>
    <property type="evidence" value="ECO:0007669"/>
    <property type="project" value="InterPro"/>
</dbReference>
<protein>
    <recommendedName>
        <fullName evidence="5">RRM domain-containing protein</fullName>
    </recommendedName>
</protein>
<dbReference type="GO" id="GO:0005634">
    <property type="term" value="C:nucleus"/>
    <property type="evidence" value="ECO:0007669"/>
    <property type="project" value="UniProtKB-SubCell"/>
</dbReference>
<dbReference type="AlphaFoldDB" id="A0A813V2G3"/>
<keyword evidence="2 4" id="KW-0694">RNA-binding</keyword>
<dbReference type="InterPro" id="IPR000504">
    <property type="entry name" value="RRM_dom"/>
</dbReference>
<evidence type="ECO:0000313" key="6">
    <source>
        <dbReference type="EMBL" id="CAF0766345.1"/>
    </source>
</evidence>
<dbReference type="Proteomes" id="UP000663889">
    <property type="component" value="Unassembled WGS sequence"/>
</dbReference>
<organism evidence="12 16">
    <name type="scientific">Rotaria sordida</name>
    <dbReference type="NCBI Taxonomy" id="392033"/>
    <lineage>
        <taxon>Eukaryota</taxon>
        <taxon>Metazoa</taxon>
        <taxon>Spiralia</taxon>
        <taxon>Gnathifera</taxon>
        <taxon>Rotifera</taxon>
        <taxon>Eurotatoria</taxon>
        <taxon>Bdelloidea</taxon>
        <taxon>Philodinida</taxon>
        <taxon>Philodinidae</taxon>
        <taxon>Rotaria</taxon>
    </lineage>
</organism>
<dbReference type="Proteomes" id="UP000663870">
    <property type="component" value="Unassembled WGS sequence"/>
</dbReference>
<evidence type="ECO:0000313" key="7">
    <source>
        <dbReference type="EMBL" id="CAF0766582.1"/>
    </source>
</evidence>
<dbReference type="GO" id="GO:0003729">
    <property type="term" value="F:mRNA binding"/>
    <property type="evidence" value="ECO:0007669"/>
    <property type="project" value="TreeGrafter"/>
</dbReference>
<keyword evidence="16" id="KW-1185">Reference proteome</keyword>
<dbReference type="Proteomes" id="UP000663823">
    <property type="component" value="Unassembled WGS sequence"/>
</dbReference>
<name>A0A813V2G3_9BILA</name>
<reference evidence="12" key="1">
    <citation type="submission" date="2021-02" db="EMBL/GenBank/DDBJ databases">
        <authorList>
            <person name="Nowell W R."/>
        </authorList>
    </citation>
    <scope>NUCLEOTIDE SEQUENCE</scope>
</reference>
<dbReference type="Gene3D" id="3.30.70.330">
    <property type="match status" value="1"/>
</dbReference>
<comment type="caution">
    <text evidence="12">The sequence shown here is derived from an EMBL/GenBank/DDBJ whole genome shotgun (WGS) entry which is preliminary data.</text>
</comment>
<dbReference type="EMBL" id="CAJNOH010000020">
    <property type="protein sequence ID" value="CAF0766345.1"/>
    <property type="molecule type" value="Genomic_DNA"/>
</dbReference>
<dbReference type="Proteomes" id="UP000663854">
    <property type="component" value="Unassembled WGS sequence"/>
</dbReference>
<dbReference type="EMBL" id="CAJNOL010000090">
    <property type="protein sequence ID" value="CAF0835457.1"/>
    <property type="molecule type" value="Genomic_DNA"/>
</dbReference>
<dbReference type="EMBL" id="CAJOAX010033453">
    <property type="protein sequence ID" value="CAF4255198.1"/>
    <property type="molecule type" value="Genomic_DNA"/>
</dbReference>
<dbReference type="SUPFAM" id="SSF54928">
    <property type="entry name" value="RNA-binding domain, RBD"/>
    <property type="match status" value="1"/>
</dbReference>
<evidence type="ECO:0000313" key="11">
    <source>
        <dbReference type="EMBL" id="CAF0835457.1"/>
    </source>
</evidence>
<gene>
    <name evidence="14" type="ORF">FNK824_LOCUS14483</name>
    <name evidence="9" type="ORF">JXQ802_LOCUS5860</name>
    <name evidence="10" type="ORF">JXQ802_LOCUS5873</name>
    <name evidence="11" type="ORF">JXQ802_LOCUS5906</name>
    <name evidence="12" type="ORF">JXQ802_LOCUS5919</name>
    <name evidence="15" type="ORF">OTI717_LOCUS40570</name>
    <name evidence="6" type="ORF">PYM288_LOCUS2865</name>
    <name evidence="7" type="ORF">PYM288_LOCUS2878</name>
    <name evidence="8" type="ORF">RFH988_LOCUS4237</name>
    <name evidence="13" type="ORF">SEV965_LOCUS5560</name>
</gene>
<evidence type="ECO:0000256" key="2">
    <source>
        <dbReference type="ARBA" id="ARBA00022884"/>
    </source>
</evidence>
<dbReference type="PANTHER" id="PTHR15597:SF22">
    <property type="entry name" value="RNA-BINDING FOX PROTEIN 1, ISOFORM H"/>
    <property type="match status" value="1"/>
</dbReference>
<accession>A0A813V2G3</accession>
<comment type="subcellular location">
    <subcellularLocation>
        <location evidence="1">Nucleus</location>
    </subcellularLocation>
</comment>
<dbReference type="PANTHER" id="PTHR15597">
    <property type="entry name" value="ATAXIN 2-BINDING PROTEIN 1-RELATED"/>
    <property type="match status" value="1"/>
</dbReference>
<dbReference type="GO" id="GO:0000381">
    <property type="term" value="P:regulation of alternative mRNA splicing, via spliceosome"/>
    <property type="evidence" value="ECO:0007669"/>
    <property type="project" value="InterPro"/>
</dbReference>
<dbReference type="InterPro" id="IPR047131">
    <property type="entry name" value="RBFOX1-like"/>
</dbReference>
<evidence type="ECO:0000313" key="13">
    <source>
        <dbReference type="EMBL" id="CAF0899519.1"/>
    </source>
</evidence>
<dbReference type="OrthoDB" id="5382468at2759"/>
<dbReference type="Proteomes" id="UP000663882">
    <property type="component" value="Unassembled WGS sequence"/>
</dbReference>
<keyword evidence="3" id="KW-0539">Nucleus</keyword>
<evidence type="ECO:0000313" key="9">
    <source>
        <dbReference type="EMBL" id="CAF0834525.1"/>
    </source>
</evidence>
<feature type="domain" description="RRM" evidence="5">
    <location>
        <begin position="26"/>
        <end position="102"/>
    </location>
</feature>
<proteinExistence type="predicted"/>
<evidence type="ECO:0000256" key="3">
    <source>
        <dbReference type="ARBA" id="ARBA00023242"/>
    </source>
</evidence>
<dbReference type="EMBL" id="CAJNOU010000171">
    <property type="protein sequence ID" value="CAF0899519.1"/>
    <property type="molecule type" value="Genomic_DNA"/>
</dbReference>
<dbReference type="InterPro" id="IPR012677">
    <property type="entry name" value="Nucleotide-bd_a/b_plait_sf"/>
</dbReference>
<dbReference type="EMBL" id="CAJNOL010000089">
    <property type="protein sequence ID" value="CAF0834525.1"/>
    <property type="molecule type" value="Genomic_DNA"/>
</dbReference>
<dbReference type="EMBL" id="CAJNOL010000089">
    <property type="protein sequence ID" value="CAF0834776.1"/>
    <property type="molecule type" value="Genomic_DNA"/>
</dbReference>
<dbReference type="InterPro" id="IPR035979">
    <property type="entry name" value="RBD_domain_sf"/>
</dbReference>
<dbReference type="Pfam" id="PF00076">
    <property type="entry name" value="RRM_1"/>
    <property type="match status" value="1"/>
</dbReference>